<organism evidence="2 3">
    <name type="scientific">Alteromonas salexigens</name>
    <dbReference type="NCBI Taxonomy" id="2982530"/>
    <lineage>
        <taxon>Bacteria</taxon>
        <taxon>Pseudomonadati</taxon>
        <taxon>Pseudomonadota</taxon>
        <taxon>Gammaproteobacteria</taxon>
        <taxon>Alteromonadales</taxon>
        <taxon>Alteromonadaceae</taxon>
        <taxon>Alteromonas/Salinimonas group</taxon>
        <taxon>Alteromonas</taxon>
    </lineage>
</organism>
<dbReference type="Pfam" id="PF04230">
    <property type="entry name" value="PS_pyruv_trans"/>
    <property type="match status" value="1"/>
</dbReference>
<feature type="domain" description="Polysaccharide pyruvyl transferase" evidence="1">
    <location>
        <begin position="29"/>
        <end position="209"/>
    </location>
</feature>
<dbReference type="Proteomes" id="UP001209257">
    <property type="component" value="Unassembled WGS sequence"/>
</dbReference>
<evidence type="ECO:0000259" key="1">
    <source>
        <dbReference type="Pfam" id="PF04230"/>
    </source>
</evidence>
<accession>A0ABT2VUJ7</accession>
<comment type="caution">
    <text evidence="2">The sequence shown here is derived from an EMBL/GenBank/DDBJ whole genome shotgun (WGS) entry which is preliminary data.</text>
</comment>
<evidence type="ECO:0000313" key="3">
    <source>
        <dbReference type="Proteomes" id="UP001209257"/>
    </source>
</evidence>
<keyword evidence="3" id="KW-1185">Reference proteome</keyword>
<reference evidence="3" key="1">
    <citation type="submission" date="2023-07" db="EMBL/GenBank/DDBJ databases">
        <title>Study on multiphase classification of strain Alteromonas salexigens isolated from the Yellow Sea.</title>
        <authorList>
            <person name="Sun L."/>
        </authorList>
    </citation>
    <scope>NUCLEOTIDE SEQUENCE [LARGE SCALE GENOMIC DNA]</scope>
    <source>
        <strain evidence="3">ASW11-19</strain>
    </source>
</reference>
<protein>
    <submittedName>
        <fullName evidence="2">Polysaccharide pyruvyl transferase family protein</fullName>
    </submittedName>
</protein>
<dbReference type="EMBL" id="JAOTJC010000016">
    <property type="protein sequence ID" value="MCU7556108.1"/>
    <property type="molecule type" value="Genomic_DNA"/>
</dbReference>
<name>A0ABT2VUJ7_9ALTE</name>
<evidence type="ECO:0000313" key="2">
    <source>
        <dbReference type="EMBL" id="MCU7556108.1"/>
    </source>
</evidence>
<proteinExistence type="predicted"/>
<dbReference type="GO" id="GO:0016740">
    <property type="term" value="F:transferase activity"/>
    <property type="evidence" value="ECO:0007669"/>
    <property type="project" value="UniProtKB-KW"/>
</dbReference>
<dbReference type="RefSeq" id="WP_262996433.1">
    <property type="nucleotide sequence ID" value="NZ_JAOTJC010000016.1"/>
</dbReference>
<keyword evidence="2" id="KW-0808">Transferase</keyword>
<sequence length="267" mass="30132">MLYEWAKRQLKREHKRRIYWWEPKQDKPNVGDHVAFDIVSRVLAQHGKEIGDKLCASNKLVSVGSVLHFANTGDTIWGTGVNKKVDDSKHRFSALDVRAVRGPKTQAYLQARGIEVPDVFGDPAILLPFFYPSQLLINDEPRKPYIVINHMNDDMAQYRDHQAQLVTPMQYPGSFIAAIVNSEFVISSSLHGVIIAEAYGVPAVFLDSNSGESMFKYEDYFAGTHRNRVPRVTSIEEGLSVARDTPPDLSAQAEQLYRAFPTDLWGV</sequence>
<dbReference type="InterPro" id="IPR007345">
    <property type="entry name" value="Polysacch_pyruvyl_Trfase"/>
</dbReference>
<gene>
    <name evidence="2" type="ORF">OCL06_16065</name>
</gene>